<comment type="catalytic activity">
    <reaction evidence="9">
        <text>N-terminal L-methionyl-L-alanyl-[protein] + acetyl-CoA = N-terminal N(alpha)-acetyl-L-methionyl-L-alanyl-[protein] + CoA + H(+)</text>
        <dbReference type="Rhea" id="RHEA:50564"/>
        <dbReference type="Rhea" id="RHEA-COMP:12726"/>
        <dbReference type="Rhea" id="RHEA-COMP:12727"/>
        <dbReference type="ChEBI" id="CHEBI:15378"/>
        <dbReference type="ChEBI" id="CHEBI:57287"/>
        <dbReference type="ChEBI" id="CHEBI:57288"/>
        <dbReference type="ChEBI" id="CHEBI:133398"/>
        <dbReference type="ChEBI" id="CHEBI:133399"/>
        <dbReference type="EC" id="2.3.1.258"/>
    </reaction>
</comment>
<dbReference type="Proteomes" id="UP000095282">
    <property type="component" value="Unplaced"/>
</dbReference>
<evidence type="ECO:0000256" key="5">
    <source>
        <dbReference type="ARBA" id="ARBA00048335"/>
    </source>
</evidence>
<keyword evidence="1" id="KW-0808">Transferase</keyword>
<dbReference type="InterPro" id="IPR016181">
    <property type="entry name" value="Acyl_CoA_acyltransferase"/>
</dbReference>
<dbReference type="AlphaFoldDB" id="A0A1I7TLA0"/>
<evidence type="ECO:0000256" key="2">
    <source>
        <dbReference type="ARBA" id="ARBA00023315"/>
    </source>
</evidence>
<evidence type="ECO:0000256" key="11">
    <source>
        <dbReference type="ARBA" id="ARBA00049454"/>
    </source>
</evidence>
<dbReference type="InterPro" id="IPR000182">
    <property type="entry name" value="GNAT_dom"/>
</dbReference>
<evidence type="ECO:0000256" key="10">
    <source>
        <dbReference type="ARBA" id="ARBA00049103"/>
    </source>
</evidence>
<evidence type="ECO:0000313" key="14">
    <source>
        <dbReference type="WBParaSite" id="Csp11.Scaffold628.g7039.t1"/>
    </source>
</evidence>
<dbReference type="PROSITE" id="PS51186">
    <property type="entry name" value="GNAT"/>
    <property type="match status" value="2"/>
</dbReference>
<accession>A0A1I7TLA0</accession>
<dbReference type="eggNOG" id="KOG3138">
    <property type="taxonomic scope" value="Eukaryota"/>
</dbReference>
<dbReference type="PANTHER" id="PTHR42919">
    <property type="entry name" value="N-ALPHA-ACETYLTRANSFERASE"/>
    <property type="match status" value="1"/>
</dbReference>
<dbReference type="EC" id="2.3.1.258" evidence="3"/>
<proteinExistence type="predicted"/>
<protein>
    <recommendedName>
        <fullName evidence="3">N-terminal methionine N(alpha)-acetyltransferase NatE</fullName>
        <ecNumber evidence="3">2.3.1.258</ecNumber>
    </recommendedName>
</protein>
<evidence type="ECO:0000259" key="12">
    <source>
        <dbReference type="PROSITE" id="PS51186"/>
    </source>
</evidence>
<dbReference type="Pfam" id="PF00583">
    <property type="entry name" value="Acetyltransf_1"/>
    <property type="match status" value="2"/>
</dbReference>
<organism evidence="13 14">
    <name type="scientific">Caenorhabditis tropicalis</name>
    <dbReference type="NCBI Taxonomy" id="1561998"/>
    <lineage>
        <taxon>Eukaryota</taxon>
        <taxon>Metazoa</taxon>
        <taxon>Ecdysozoa</taxon>
        <taxon>Nematoda</taxon>
        <taxon>Chromadorea</taxon>
        <taxon>Rhabditida</taxon>
        <taxon>Rhabditina</taxon>
        <taxon>Rhabditomorpha</taxon>
        <taxon>Rhabditoidea</taxon>
        <taxon>Rhabditidae</taxon>
        <taxon>Peloderinae</taxon>
        <taxon>Caenorhabditis</taxon>
    </lineage>
</organism>
<evidence type="ECO:0000256" key="8">
    <source>
        <dbReference type="ARBA" id="ARBA00048799"/>
    </source>
</evidence>
<comment type="catalytic activity">
    <reaction evidence="11">
        <text>N-terminal L-methionyl-L-threonyl-[protein] + acetyl-CoA = N-terminal N(alpha)-acetyl-L-methionyl-L-threonyl-[protein] + CoA + H(+)</text>
        <dbReference type="Rhea" id="RHEA:50576"/>
        <dbReference type="Rhea" id="RHEA-COMP:12732"/>
        <dbReference type="Rhea" id="RHEA-COMP:12733"/>
        <dbReference type="ChEBI" id="CHEBI:15378"/>
        <dbReference type="ChEBI" id="CHEBI:57287"/>
        <dbReference type="ChEBI" id="CHEBI:57288"/>
        <dbReference type="ChEBI" id="CHEBI:133404"/>
        <dbReference type="ChEBI" id="CHEBI:133405"/>
        <dbReference type="EC" id="2.3.1.258"/>
    </reaction>
</comment>
<evidence type="ECO:0000256" key="3">
    <source>
        <dbReference type="ARBA" id="ARBA00039121"/>
    </source>
</evidence>
<evidence type="ECO:0000256" key="9">
    <source>
        <dbReference type="ARBA" id="ARBA00049002"/>
    </source>
</evidence>
<dbReference type="SUPFAM" id="SSF55729">
    <property type="entry name" value="Acyl-CoA N-acyltransferases (Nat)"/>
    <property type="match status" value="2"/>
</dbReference>
<reference evidence="14" key="1">
    <citation type="submission" date="2016-11" db="UniProtKB">
        <authorList>
            <consortium name="WormBaseParasite"/>
        </authorList>
    </citation>
    <scope>IDENTIFICATION</scope>
</reference>
<comment type="catalytic activity">
    <reaction evidence="8">
        <text>N-terminal L-methionyl-L-valyl-[protein] + acetyl-CoA = N-terminal N(alpha)-acetyl-L-methionyl-L-valyl-[protein] + CoA + H(+)</text>
        <dbReference type="Rhea" id="RHEA:50572"/>
        <dbReference type="Rhea" id="RHEA-COMP:12730"/>
        <dbReference type="Rhea" id="RHEA-COMP:12731"/>
        <dbReference type="ChEBI" id="CHEBI:15378"/>
        <dbReference type="ChEBI" id="CHEBI:57287"/>
        <dbReference type="ChEBI" id="CHEBI:57288"/>
        <dbReference type="ChEBI" id="CHEBI:133402"/>
        <dbReference type="ChEBI" id="CHEBI:133403"/>
        <dbReference type="EC" id="2.3.1.258"/>
    </reaction>
</comment>
<keyword evidence="13" id="KW-1185">Reference proteome</keyword>
<evidence type="ECO:0000256" key="4">
    <source>
        <dbReference type="ARBA" id="ARBA00048251"/>
    </source>
</evidence>
<comment type="catalytic activity">
    <reaction evidence="6">
        <text>N-terminal L-methionyl-L-phenylalanyl-[protein] + acetyl-CoA = N-terminal N(alpha)-acetyl-L-methionyl-L-phenylalanyl-[protein] + CoA + H(+)</text>
        <dbReference type="Rhea" id="RHEA:50528"/>
        <dbReference type="Rhea" id="RHEA-COMP:12715"/>
        <dbReference type="Rhea" id="RHEA-COMP:12716"/>
        <dbReference type="ChEBI" id="CHEBI:15378"/>
        <dbReference type="ChEBI" id="CHEBI:57287"/>
        <dbReference type="ChEBI" id="CHEBI:57288"/>
        <dbReference type="ChEBI" id="CHEBI:133382"/>
        <dbReference type="ChEBI" id="CHEBI:133383"/>
        <dbReference type="EC" id="2.3.1.258"/>
    </reaction>
</comment>
<feature type="domain" description="N-acetyltransferase" evidence="12">
    <location>
        <begin position="354"/>
        <end position="501"/>
    </location>
</feature>
<comment type="catalytic activity">
    <reaction evidence="4">
        <text>N-terminal L-methionyl-L-seryl-[protein] + acetyl-CoA = N-terminal N(alpha)-acetyl-L-methionyl-L-seryl-[protein] + CoA + H(+)</text>
        <dbReference type="Rhea" id="RHEA:50568"/>
        <dbReference type="Rhea" id="RHEA-COMP:12728"/>
        <dbReference type="Rhea" id="RHEA-COMP:12729"/>
        <dbReference type="ChEBI" id="CHEBI:15378"/>
        <dbReference type="ChEBI" id="CHEBI:57287"/>
        <dbReference type="ChEBI" id="CHEBI:57288"/>
        <dbReference type="ChEBI" id="CHEBI:133400"/>
        <dbReference type="ChEBI" id="CHEBI:133401"/>
        <dbReference type="EC" id="2.3.1.258"/>
    </reaction>
</comment>
<name>A0A1I7TLA0_9PELO</name>
<evidence type="ECO:0000256" key="1">
    <source>
        <dbReference type="ARBA" id="ARBA00022679"/>
    </source>
</evidence>
<evidence type="ECO:0000313" key="13">
    <source>
        <dbReference type="Proteomes" id="UP000095282"/>
    </source>
</evidence>
<dbReference type="InterPro" id="IPR051556">
    <property type="entry name" value="N-term/lysine_N-AcTrnsfr"/>
</dbReference>
<dbReference type="PANTHER" id="PTHR42919:SF8">
    <property type="entry name" value="N-ALPHA-ACETYLTRANSFERASE 50"/>
    <property type="match status" value="1"/>
</dbReference>
<dbReference type="GO" id="GO:0120518">
    <property type="term" value="F:protein N-terminal-methionine acetyltransferase activity"/>
    <property type="evidence" value="ECO:0007669"/>
    <property type="project" value="UniProtKB-EC"/>
</dbReference>
<keyword evidence="2" id="KW-0012">Acyltransferase</keyword>
<dbReference type="Gene3D" id="3.40.630.30">
    <property type="match status" value="3"/>
</dbReference>
<feature type="domain" description="N-acetyltransferase" evidence="12">
    <location>
        <begin position="23"/>
        <end position="160"/>
    </location>
</feature>
<dbReference type="WBParaSite" id="Csp11.Scaffold628.g7039.t1">
    <property type="protein sequence ID" value="Csp11.Scaffold628.g7039.t1"/>
    <property type="gene ID" value="Csp11.Scaffold628.g7039"/>
</dbReference>
<evidence type="ECO:0000256" key="7">
    <source>
        <dbReference type="ARBA" id="ARBA00048618"/>
    </source>
</evidence>
<sequence length="504" mass="55945">MASQLKQCNSSEMTGVDSVSEPIRVECLSSDNYHEFSTICRLILQKVTDQFVKNACNNPKLTAIAYCEGKCVGVIICEDKKDSSLAITDIGVLDEFQRRGVGTALMNHVYNIAKEMKSVTTLEFVVVGENRTAMKLAASAGFSTLPNANSTTVYFMKNVSDNTVAMEVEESISDVIPKKDNEFNIRSLKLSDIKTLKVLNQTVVLDSFKKRFYNYVKTFPKFSAVAIMNNTLLGAVCCEKKKLGVYRLLHILTLVVADEYESLKLDIQRALLKHVVNLAEDSTRIEKITFYVKTPVDGSSINYSLDENSEMYFTKNVTKNMFPIPKALKRSKHRDDLLVAEVLAMEMVTKNASVPIEALKPGTVQVLKTLNDRIFGAGFSDTVFAKVLDEPNVTFLASRNNEHVGFINCAKIAAANGKCSLCIKIIGVLPHYRRKGVAGDLLEHLVQFAENTENLDFIWGNVQENNEAAKKTFLNGGFVQSGRVPKHFGEVAALVYFMDTKAGN</sequence>
<comment type="catalytic activity">
    <reaction evidence="10">
        <text>N-terminal L-methionyl-L-leucyl-[protein] + acetyl-CoA = N-terminal N(alpha)-acetyl-L-methionyl-L-leucyl-[protein] + CoA + H(+)</text>
        <dbReference type="Rhea" id="RHEA:50520"/>
        <dbReference type="Rhea" id="RHEA-COMP:12711"/>
        <dbReference type="Rhea" id="RHEA-COMP:12712"/>
        <dbReference type="ChEBI" id="CHEBI:15378"/>
        <dbReference type="ChEBI" id="CHEBI:57287"/>
        <dbReference type="ChEBI" id="CHEBI:57288"/>
        <dbReference type="ChEBI" id="CHEBI:133377"/>
        <dbReference type="ChEBI" id="CHEBI:133378"/>
        <dbReference type="EC" id="2.3.1.258"/>
    </reaction>
</comment>
<comment type="catalytic activity">
    <reaction evidence="5">
        <text>N-terminal L-methionyl-L-tyrosyl-[protein] + acetyl-CoA = N-terminal N(alpha)-acetyl-L-methionyl-L-tyrosyl-[protein] + CoA + H(+)</text>
        <dbReference type="Rhea" id="RHEA:50532"/>
        <dbReference type="Rhea" id="RHEA-COMP:12717"/>
        <dbReference type="Rhea" id="RHEA-COMP:12718"/>
        <dbReference type="ChEBI" id="CHEBI:15378"/>
        <dbReference type="ChEBI" id="CHEBI:57287"/>
        <dbReference type="ChEBI" id="CHEBI:57288"/>
        <dbReference type="ChEBI" id="CHEBI:133384"/>
        <dbReference type="ChEBI" id="CHEBI:133385"/>
        <dbReference type="EC" id="2.3.1.258"/>
    </reaction>
</comment>
<dbReference type="STRING" id="1561998.A0A1I7TLA0"/>
<comment type="catalytic activity">
    <reaction evidence="7">
        <text>N-terminal L-methionyl-L-lysyl-[protein] + acetyl-CoA = N-terminal N(alpha)-acetyl-L-methionyl-L-lysyl-[protein] + CoA + H(+)</text>
        <dbReference type="Rhea" id="RHEA:50580"/>
        <dbReference type="Rhea" id="RHEA-COMP:12734"/>
        <dbReference type="Rhea" id="RHEA-COMP:12735"/>
        <dbReference type="ChEBI" id="CHEBI:15378"/>
        <dbReference type="ChEBI" id="CHEBI:57287"/>
        <dbReference type="ChEBI" id="CHEBI:57288"/>
        <dbReference type="ChEBI" id="CHEBI:133406"/>
        <dbReference type="ChEBI" id="CHEBI:133407"/>
        <dbReference type="EC" id="2.3.1.258"/>
    </reaction>
</comment>
<dbReference type="CDD" id="cd04301">
    <property type="entry name" value="NAT_SF"/>
    <property type="match status" value="2"/>
</dbReference>
<evidence type="ECO:0000256" key="6">
    <source>
        <dbReference type="ARBA" id="ARBA00048490"/>
    </source>
</evidence>